<name>M3YFL0_MUSPF</name>
<organism evidence="3">
    <name type="scientific">Mustela putorius furo</name>
    <name type="common">European domestic ferret</name>
    <name type="synonym">Mustela furo</name>
    <dbReference type="NCBI Taxonomy" id="9669"/>
    <lineage>
        <taxon>Eukaryota</taxon>
        <taxon>Metazoa</taxon>
        <taxon>Chordata</taxon>
        <taxon>Craniata</taxon>
        <taxon>Vertebrata</taxon>
        <taxon>Euteleostomi</taxon>
        <taxon>Mammalia</taxon>
        <taxon>Eutheria</taxon>
        <taxon>Laurasiatheria</taxon>
        <taxon>Carnivora</taxon>
        <taxon>Caniformia</taxon>
        <taxon>Musteloidea</taxon>
        <taxon>Mustelidae</taxon>
        <taxon>Mustelinae</taxon>
        <taxon>Mustela</taxon>
    </lineage>
</organism>
<dbReference type="HOGENOM" id="CLU_2072371_0_0_1"/>
<feature type="region of interest" description="Disordered" evidence="1">
    <location>
        <begin position="63"/>
        <end position="87"/>
    </location>
</feature>
<proteinExistence type="predicted"/>
<dbReference type="EMBL" id="AEYP01046136">
    <property type="status" value="NOT_ANNOTATED_CDS"/>
    <property type="molecule type" value="Genomic_DNA"/>
</dbReference>
<reference evidence="3" key="1">
    <citation type="submission" date="2024-06" db="UniProtKB">
        <authorList>
            <consortium name="Ensembl"/>
        </authorList>
    </citation>
    <scope>IDENTIFICATION</scope>
</reference>
<keyword evidence="2" id="KW-0732">Signal</keyword>
<protein>
    <submittedName>
        <fullName evidence="3">Uncharacterized protein</fullName>
    </submittedName>
</protein>
<sequence>MTNHGNILLLVSLNSCLPFSALGQETLSRTITSLTSQVHSCVWHVFFAQLLSKNKVQRTSESTIQTVSEGDKTGPVLMSENNGENSSEHRSAFFLGLLVKYHSDYIISRKLSPNLWST</sequence>
<dbReference type="InParanoid" id="M3YFL0"/>
<evidence type="ECO:0000256" key="1">
    <source>
        <dbReference type="SAM" id="MobiDB-lite"/>
    </source>
</evidence>
<evidence type="ECO:0000256" key="2">
    <source>
        <dbReference type="SAM" id="SignalP"/>
    </source>
</evidence>
<feature type="signal peptide" evidence="2">
    <location>
        <begin position="1"/>
        <end position="23"/>
    </location>
</feature>
<feature type="chain" id="PRO_5004045182" evidence="2">
    <location>
        <begin position="24"/>
        <end position="118"/>
    </location>
</feature>
<evidence type="ECO:0000313" key="3">
    <source>
        <dbReference type="Ensembl" id="ENSMPUP00000010117.1"/>
    </source>
</evidence>
<dbReference type="Ensembl" id="ENSMPUT00000010279.1">
    <property type="protein sequence ID" value="ENSMPUP00000010117.1"/>
    <property type="gene ID" value="ENSMPUG00000010193.1"/>
</dbReference>
<dbReference type="AlphaFoldDB" id="M3YFL0"/>
<accession>M3YFL0</accession>